<evidence type="ECO:0000256" key="3">
    <source>
        <dbReference type="ARBA" id="ARBA00023235"/>
    </source>
</evidence>
<dbReference type="EMBL" id="PGCI01001193">
    <property type="protein sequence ID" value="PLW06718.1"/>
    <property type="molecule type" value="Genomic_DNA"/>
</dbReference>
<evidence type="ECO:0000313" key="8">
    <source>
        <dbReference type="Proteomes" id="UP000235392"/>
    </source>
</evidence>
<name>A0A2N5S0E8_9BASI</name>
<dbReference type="PROSITE" id="PS51192">
    <property type="entry name" value="HELICASE_ATP_BIND_1"/>
    <property type="match status" value="1"/>
</dbReference>
<evidence type="ECO:0000256" key="1">
    <source>
        <dbReference type="ARBA" id="ARBA00005446"/>
    </source>
</evidence>
<protein>
    <recommendedName>
        <fullName evidence="5">DNA 3'-5' helicase</fullName>
        <ecNumber evidence="5">5.6.2.4</ecNumber>
    </recommendedName>
</protein>
<dbReference type="AlphaFoldDB" id="A0A2N5S0E8"/>
<evidence type="ECO:0000256" key="4">
    <source>
        <dbReference type="ARBA" id="ARBA00034617"/>
    </source>
</evidence>
<proteinExistence type="inferred from homology"/>
<sequence length="323" mass="36008">MAEASIPKKLQAYDDNQLSNHIETDSFDKYQQKCKPLQVKTVVNLIRGRNMFLLAATGFGKSRIPEIYLNMTTKDRTGRHIGVVIVLNPLDALGDNQVTEKIAANYTAINLTASNFDTKAEIDVWNGVFNFIYLSPEIFLNNKTFEEIYISPNFQKKLVLVVVDEAHMIYTWGLAETGNKVEKILARHQDQGVFRISYGNIGSALLNKNKSPLLMMSATCPPKAIEAITDCLKLTEEGQLHIIRGELTRPKIRIIRIPTSHSLCSCEDIASIYPLAEETPSNQLVPTLIYSGTRHLTLKVLEVLAAARRTHGDHLNAGSLLGC</sequence>
<dbReference type="SMART" id="SM00487">
    <property type="entry name" value="DEXDc"/>
    <property type="match status" value="1"/>
</dbReference>
<dbReference type="InterPro" id="IPR011545">
    <property type="entry name" value="DEAD/DEAH_box_helicase_dom"/>
</dbReference>
<dbReference type="EC" id="5.6.2.4" evidence="5"/>
<gene>
    <name evidence="7" type="ORF">PCASD_23336</name>
</gene>
<dbReference type="PANTHER" id="PTHR13710:SF105">
    <property type="entry name" value="ATP-DEPENDENT DNA HELICASE Q1"/>
    <property type="match status" value="1"/>
</dbReference>
<organism evidence="7 8">
    <name type="scientific">Puccinia coronata f. sp. avenae</name>
    <dbReference type="NCBI Taxonomy" id="200324"/>
    <lineage>
        <taxon>Eukaryota</taxon>
        <taxon>Fungi</taxon>
        <taxon>Dikarya</taxon>
        <taxon>Basidiomycota</taxon>
        <taxon>Pucciniomycotina</taxon>
        <taxon>Pucciniomycetes</taxon>
        <taxon>Pucciniales</taxon>
        <taxon>Pucciniaceae</taxon>
        <taxon>Puccinia</taxon>
    </lineage>
</organism>
<comment type="catalytic activity">
    <reaction evidence="4">
        <text>Couples ATP hydrolysis with the unwinding of duplex DNA by translocating in the 3'-5' direction.</text>
        <dbReference type="EC" id="5.6.2.4"/>
    </reaction>
</comment>
<dbReference type="GO" id="GO:0005694">
    <property type="term" value="C:chromosome"/>
    <property type="evidence" value="ECO:0007669"/>
    <property type="project" value="TreeGrafter"/>
</dbReference>
<reference evidence="7 8" key="1">
    <citation type="submission" date="2017-11" db="EMBL/GenBank/DDBJ databases">
        <title>De novo assembly and phasing of dikaryotic genomes from two isolates of Puccinia coronata f. sp. avenae, the causal agent of oat crown rust.</title>
        <authorList>
            <person name="Miller M.E."/>
            <person name="Zhang Y."/>
            <person name="Omidvar V."/>
            <person name="Sperschneider J."/>
            <person name="Schwessinger B."/>
            <person name="Raley C."/>
            <person name="Palmer J.M."/>
            <person name="Garnica D."/>
            <person name="Upadhyaya N."/>
            <person name="Rathjen J."/>
            <person name="Taylor J.M."/>
            <person name="Park R.F."/>
            <person name="Dodds P.N."/>
            <person name="Hirsch C.D."/>
            <person name="Kianian S.F."/>
            <person name="Figueroa M."/>
        </authorList>
    </citation>
    <scope>NUCLEOTIDE SEQUENCE [LARGE SCALE GENOMIC DNA]</scope>
    <source>
        <strain evidence="7">12SD80</strain>
    </source>
</reference>
<dbReference type="GO" id="GO:0003677">
    <property type="term" value="F:DNA binding"/>
    <property type="evidence" value="ECO:0007669"/>
    <property type="project" value="UniProtKB-KW"/>
</dbReference>
<comment type="similarity">
    <text evidence="1">Belongs to the helicase family. RecQ subfamily.</text>
</comment>
<comment type="caution">
    <text evidence="7">The sequence shown here is derived from an EMBL/GenBank/DDBJ whole genome shotgun (WGS) entry which is preliminary data.</text>
</comment>
<dbReference type="PANTHER" id="PTHR13710">
    <property type="entry name" value="DNA HELICASE RECQ FAMILY MEMBER"/>
    <property type="match status" value="1"/>
</dbReference>
<evidence type="ECO:0000256" key="2">
    <source>
        <dbReference type="ARBA" id="ARBA00023125"/>
    </source>
</evidence>
<dbReference type="GO" id="GO:0043138">
    <property type="term" value="F:3'-5' DNA helicase activity"/>
    <property type="evidence" value="ECO:0007669"/>
    <property type="project" value="UniProtKB-EC"/>
</dbReference>
<dbReference type="Proteomes" id="UP000235392">
    <property type="component" value="Unassembled WGS sequence"/>
</dbReference>
<evidence type="ECO:0000259" key="6">
    <source>
        <dbReference type="PROSITE" id="PS51192"/>
    </source>
</evidence>
<feature type="domain" description="Helicase ATP-binding" evidence="6">
    <location>
        <begin position="42"/>
        <end position="238"/>
    </location>
</feature>
<dbReference type="Pfam" id="PF00270">
    <property type="entry name" value="DEAD"/>
    <property type="match status" value="1"/>
</dbReference>
<dbReference type="GO" id="GO:0005737">
    <property type="term" value="C:cytoplasm"/>
    <property type="evidence" value="ECO:0007669"/>
    <property type="project" value="TreeGrafter"/>
</dbReference>
<dbReference type="InterPro" id="IPR027417">
    <property type="entry name" value="P-loop_NTPase"/>
</dbReference>
<dbReference type="GO" id="GO:0000724">
    <property type="term" value="P:double-strand break repair via homologous recombination"/>
    <property type="evidence" value="ECO:0007669"/>
    <property type="project" value="TreeGrafter"/>
</dbReference>
<dbReference type="GO" id="GO:0009378">
    <property type="term" value="F:four-way junction helicase activity"/>
    <property type="evidence" value="ECO:0007669"/>
    <property type="project" value="TreeGrafter"/>
</dbReference>
<evidence type="ECO:0000313" key="7">
    <source>
        <dbReference type="EMBL" id="PLW06718.1"/>
    </source>
</evidence>
<evidence type="ECO:0000256" key="5">
    <source>
        <dbReference type="ARBA" id="ARBA00034808"/>
    </source>
</evidence>
<dbReference type="SUPFAM" id="SSF52540">
    <property type="entry name" value="P-loop containing nucleoside triphosphate hydrolases"/>
    <property type="match status" value="1"/>
</dbReference>
<dbReference type="GO" id="GO:0005524">
    <property type="term" value="F:ATP binding"/>
    <property type="evidence" value="ECO:0007669"/>
    <property type="project" value="InterPro"/>
</dbReference>
<keyword evidence="3" id="KW-0413">Isomerase</keyword>
<dbReference type="InterPro" id="IPR014001">
    <property type="entry name" value="Helicase_ATP-bd"/>
</dbReference>
<dbReference type="Gene3D" id="3.40.50.300">
    <property type="entry name" value="P-loop containing nucleotide triphosphate hydrolases"/>
    <property type="match status" value="1"/>
</dbReference>
<accession>A0A2N5S0E8</accession>
<keyword evidence="2" id="KW-0238">DNA-binding</keyword>